<sequence length="25" mass="2591">MTVMGIVLFTNADGDLGGCLDVHDP</sequence>
<proteinExistence type="predicted"/>
<protein>
    <submittedName>
        <fullName evidence="1">Uncharacterized protein</fullName>
    </submittedName>
</protein>
<gene>
    <name evidence="1" type="ORF">RUN215_v1_1560026</name>
</gene>
<accession>A0A0S4X3V2</accession>
<dbReference type="EMBL" id="LN899820">
    <property type="protein sequence ID" value="CUV57897.1"/>
    <property type="molecule type" value="Genomic_DNA"/>
</dbReference>
<evidence type="ECO:0000313" key="1">
    <source>
        <dbReference type="EMBL" id="CUV57897.1"/>
    </source>
</evidence>
<reference evidence="1" key="1">
    <citation type="submission" date="2015-10" db="EMBL/GenBank/DDBJ databases">
        <authorList>
            <person name="Gilbert D.G."/>
        </authorList>
    </citation>
    <scope>NUCLEOTIDE SEQUENCE</scope>
    <source>
        <strain evidence="1">Phyl III-seqv23</strain>
    </source>
</reference>
<organism evidence="1">
    <name type="scientific">Ralstonia solanacearum</name>
    <name type="common">Pseudomonas solanacearum</name>
    <dbReference type="NCBI Taxonomy" id="305"/>
    <lineage>
        <taxon>Bacteria</taxon>
        <taxon>Pseudomonadati</taxon>
        <taxon>Pseudomonadota</taxon>
        <taxon>Betaproteobacteria</taxon>
        <taxon>Burkholderiales</taxon>
        <taxon>Burkholderiaceae</taxon>
        <taxon>Ralstonia</taxon>
        <taxon>Ralstonia solanacearum species complex</taxon>
    </lineage>
</organism>
<dbReference type="AlphaFoldDB" id="A0A0S4X3V2"/>
<name>A0A0S4X3V2_RALSL</name>